<accession>A0A6G0WC24</accession>
<organism evidence="2 3">
    <name type="scientific">Aphanomyces euteiches</name>
    <dbReference type="NCBI Taxonomy" id="100861"/>
    <lineage>
        <taxon>Eukaryota</taxon>
        <taxon>Sar</taxon>
        <taxon>Stramenopiles</taxon>
        <taxon>Oomycota</taxon>
        <taxon>Saprolegniomycetes</taxon>
        <taxon>Saprolegniales</taxon>
        <taxon>Verrucalvaceae</taxon>
        <taxon>Aphanomyces</taxon>
    </lineage>
</organism>
<feature type="transmembrane region" description="Helical" evidence="1">
    <location>
        <begin position="212"/>
        <end position="236"/>
    </location>
</feature>
<keyword evidence="1" id="KW-1133">Transmembrane helix</keyword>
<feature type="transmembrane region" description="Helical" evidence="1">
    <location>
        <begin position="290"/>
        <end position="309"/>
    </location>
</feature>
<keyword evidence="3" id="KW-1185">Reference proteome</keyword>
<name>A0A6G0WC24_9STRA</name>
<dbReference type="VEuPathDB" id="FungiDB:AeMF1_005073"/>
<keyword evidence="1" id="KW-0812">Transmembrane</keyword>
<dbReference type="Proteomes" id="UP000481153">
    <property type="component" value="Unassembled WGS sequence"/>
</dbReference>
<evidence type="ECO:0000313" key="3">
    <source>
        <dbReference type="Proteomes" id="UP000481153"/>
    </source>
</evidence>
<feature type="transmembrane region" description="Helical" evidence="1">
    <location>
        <begin position="248"/>
        <end position="269"/>
    </location>
</feature>
<evidence type="ECO:0000256" key="1">
    <source>
        <dbReference type="SAM" id="Phobius"/>
    </source>
</evidence>
<dbReference type="EMBL" id="VJMJ01000261">
    <property type="protein sequence ID" value="KAF0724839.1"/>
    <property type="molecule type" value="Genomic_DNA"/>
</dbReference>
<dbReference type="AlphaFoldDB" id="A0A6G0WC24"/>
<proteinExistence type="predicted"/>
<keyword evidence="1" id="KW-0472">Membrane</keyword>
<comment type="caution">
    <text evidence="2">The sequence shown here is derived from an EMBL/GenBank/DDBJ whole genome shotgun (WGS) entry which is preliminary data.</text>
</comment>
<gene>
    <name evidence="2" type="ORF">Ae201684_016588</name>
</gene>
<protein>
    <submittedName>
        <fullName evidence="2">Uncharacterized protein</fullName>
    </submittedName>
</protein>
<evidence type="ECO:0000313" key="2">
    <source>
        <dbReference type="EMBL" id="KAF0724839.1"/>
    </source>
</evidence>
<sequence length="317" mass="36365">MTEPWPWHVLNSADVPLFDSFDAFRNASFAYFYSVFNNQTLEPSTVLCRESATNSNLVRKNVALPEHVRPDNCMDFVCRWPGAVFYSSGFRRFSCDFLAQSNANRTSKLWFDCEHAQFFGTPMSEVCIWIEPTRENDQGNRLFTVYHVSLIWEKAAWSWAKLALRGVLSSYIIRVLWRRYYRHYPPLLVNLEQIGLGAQFTKYIVLIGDPSFLILSDAFVPVAMVVDILFGVAYMTDAILRVSQFSDFFAFVLGCIYISRYVWTGYLVMRFLSWVVKRRGDVAKFAPVDPAILALAAYFYGGPVLSLIANTPLMQVS</sequence>
<reference evidence="2 3" key="1">
    <citation type="submission" date="2019-07" db="EMBL/GenBank/DDBJ databases">
        <title>Genomics analysis of Aphanomyces spp. identifies a new class of oomycete effector associated with host adaptation.</title>
        <authorList>
            <person name="Gaulin E."/>
        </authorList>
    </citation>
    <scope>NUCLEOTIDE SEQUENCE [LARGE SCALE GENOMIC DNA]</scope>
    <source>
        <strain evidence="2 3">ATCC 201684</strain>
    </source>
</reference>